<keyword evidence="1 6" id="KW-0813">Transport</keyword>
<keyword evidence="4 6" id="KW-0479">Metal-binding</keyword>
<evidence type="ECO:0000256" key="10">
    <source>
        <dbReference type="SAM" id="SignalP"/>
    </source>
</evidence>
<proteinExistence type="evidence at transcript level"/>
<name>A0A0S2MLM1_9ANNE</name>
<dbReference type="GO" id="GO:0005833">
    <property type="term" value="C:hemoglobin complex"/>
    <property type="evidence" value="ECO:0007669"/>
    <property type="project" value="UniProtKB-UniRule"/>
</dbReference>
<dbReference type="InterPro" id="IPR000971">
    <property type="entry name" value="Globin"/>
</dbReference>
<keyword evidence="3 6" id="KW-0561">Oxygen transport</keyword>
<dbReference type="GO" id="GO:0019825">
    <property type="term" value="F:oxygen binding"/>
    <property type="evidence" value="ECO:0007669"/>
    <property type="project" value="UniProtKB-UniRule"/>
</dbReference>
<feature type="domain" description="Globin" evidence="11">
    <location>
        <begin position="19"/>
        <end position="158"/>
    </location>
</feature>
<keyword evidence="5 6" id="KW-0408">Iron</keyword>
<accession>A0A0S2MLM1</accession>
<evidence type="ECO:0000256" key="9">
    <source>
        <dbReference type="RuleBase" id="RU000356"/>
    </source>
</evidence>
<evidence type="ECO:0000313" key="12">
    <source>
        <dbReference type="EMBL" id="ALO75568.1"/>
    </source>
</evidence>
<dbReference type="Gene3D" id="1.10.490.10">
    <property type="entry name" value="Globins"/>
    <property type="match status" value="1"/>
</dbReference>
<dbReference type="PIRSF" id="PIRSF036517">
    <property type="entry name" value="Ext_hemo"/>
    <property type="match status" value="1"/>
</dbReference>
<dbReference type="PROSITE" id="PS01033">
    <property type="entry name" value="GLOBIN"/>
    <property type="match status" value="1"/>
</dbReference>
<comment type="similarity">
    <text evidence="6 9">Belongs to the globin family.</text>
</comment>
<dbReference type="SUPFAM" id="SSF46458">
    <property type="entry name" value="Globin-like"/>
    <property type="match status" value="1"/>
</dbReference>
<evidence type="ECO:0000259" key="11">
    <source>
        <dbReference type="PROSITE" id="PS01033"/>
    </source>
</evidence>
<dbReference type="InterPro" id="IPR012292">
    <property type="entry name" value="Globin/Proto"/>
</dbReference>
<evidence type="ECO:0000256" key="6">
    <source>
        <dbReference type="PIRNR" id="PIRNR036517"/>
    </source>
</evidence>
<evidence type="ECO:0000256" key="5">
    <source>
        <dbReference type="ARBA" id="ARBA00023004"/>
    </source>
</evidence>
<evidence type="ECO:0000256" key="8">
    <source>
        <dbReference type="PIRSR" id="PIRSR036517-2"/>
    </source>
</evidence>
<evidence type="ECO:0000256" key="7">
    <source>
        <dbReference type="PIRSR" id="PIRSR036517-1"/>
    </source>
</evidence>
<dbReference type="GO" id="GO:0005576">
    <property type="term" value="C:extracellular region"/>
    <property type="evidence" value="ECO:0007669"/>
    <property type="project" value="UniProtKB-UniRule"/>
</dbReference>
<dbReference type="GO" id="GO:0020037">
    <property type="term" value="F:heme binding"/>
    <property type="evidence" value="ECO:0007669"/>
    <property type="project" value="UniProtKB-UniRule"/>
</dbReference>
<feature type="binding site" description="proximal binding residue" evidence="7">
    <location>
        <position position="112"/>
    </location>
    <ligand>
        <name>heme b</name>
        <dbReference type="ChEBI" id="CHEBI:60344"/>
    </ligand>
    <ligandPart>
        <name>Fe</name>
        <dbReference type="ChEBI" id="CHEBI:18248"/>
    </ligandPart>
</feature>
<dbReference type="Pfam" id="PF00042">
    <property type="entry name" value="Globin"/>
    <property type="match status" value="1"/>
</dbReference>
<dbReference type="EMBL" id="KT166957">
    <property type="protein sequence ID" value="ALO75568.1"/>
    <property type="molecule type" value="mRNA"/>
</dbReference>
<dbReference type="InterPro" id="IPR044399">
    <property type="entry name" value="Mb-like_M"/>
</dbReference>
<evidence type="ECO:0000256" key="1">
    <source>
        <dbReference type="ARBA" id="ARBA00022448"/>
    </source>
</evidence>
<feature type="chain" id="PRO_5006602518" description="Extracellular globin" evidence="10">
    <location>
        <begin position="20"/>
        <end position="158"/>
    </location>
</feature>
<evidence type="ECO:0000256" key="4">
    <source>
        <dbReference type="ARBA" id="ARBA00022723"/>
    </source>
</evidence>
<dbReference type="InterPro" id="IPR014610">
    <property type="entry name" value="Haemoglobin_extracell"/>
</dbReference>
<keyword evidence="10" id="KW-0732">Signal</keyword>
<dbReference type="AlphaFoldDB" id="A0A0S2MLM1"/>
<keyword evidence="2 6" id="KW-0349">Heme</keyword>
<dbReference type="CDD" id="cd01040">
    <property type="entry name" value="Mb-like"/>
    <property type="match status" value="1"/>
</dbReference>
<dbReference type="GO" id="GO:0005344">
    <property type="term" value="F:oxygen carrier activity"/>
    <property type="evidence" value="ECO:0007669"/>
    <property type="project" value="UniProtKB-UniRule"/>
</dbReference>
<dbReference type="GO" id="GO:0005506">
    <property type="term" value="F:iron ion binding"/>
    <property type="evidence" value="ECO:0007669"/>
    <property type="project" value="UniProtKB-UniRule"/>
</dbReference>
<protein>
    <recommendedName>
        <fullName evidence="6">Extracellular globin</fullName>
    </recommendedName>
</protein>
<feature type="disulfide bond" evidence="8">
    <location>
        <begin position="20"/>
        <end position="150"/>
    </location>
</feature>
<keyword evidence="8" id="KW-1015">Disulfide bond</keyword>
<dbReference type="InterPro" id="IPR009050">
    <property type="entry name" value="Globin-like_sf"/>
</dbReference>
<evidence type="ECO:0000256" key="2">
    <source>
        <dbReference type="ARBA" id="ARBA00022617"/>
    </source>
</evidence>
<feature type="signal peptide" evidence="10">
    <location>
        <begin position="1"/>
        <end position="19"/>
    </location>
</feature>
<organism evidence="12">
    <name type="scientific">Galathealinum brachiosum</name>
    <dbReference type="NCBI Taxonomy" id="53701"/>
    <lineage>
        <taxon>Eukaryota</taxon>
        <taxon>Metazoa</taxon>
        <taxon>Spiralia</taxon>
        <taxon>Lophotrochozoa</taxon>
        <taxon>Annelida</taxon>
        <taxon>Polychaeta</taxon>
        <taxon>Sedentaria</taxon>
        <taxon>Canalipalpata</taxon>
        <taxon>Sabellida</taxon>
        <taxon>Siboglinidae</taxon>
        <taxon>Galathealinum</taxon>
    </lineage>
</organism>
<reference evidence="12" key="1">
    <citation type="submission" date="2015-06" db="EMBL/GenBank/DDBJ databases">
        <title>Evolution of Sulfur Binding in Hemoglobin in Siboglinidae (Annelida) with Special Reference to Bone Eating Worms, Osedax.</title>
        <authorList>
            <person name="Waits D.S."/>
            <person name="Santos S.R."/>
            <person name="Thornhill D.J."/>
            <person name="Li Y."/>
            <person name="Halanych K.M."/>
        </authorList>
    </citation>
    <scope>NUCLEOTIDE SEQUENCE</scope>
</reference>
<sequence length="158" mass="16559">MNSMFVLFAMAAFVAAARGCSPLDRILVKAEWAMASDGGHKDSELGSSIFRALVNIDPALRGTFSAVGGEDMGSAQFRAFAFRVVAGIERLIAVLDVDAVLSADLAVLHSQHVARDVSAANYESMLSAIMSVVPSAVGNSCFSSPSWSRCLNVIAAAM</sequence>
<evidence type="ECO:0000256" key="3">
    <source>
        <dbReference type="ARBA" id="ARBA00022621"/>
    </source>
</evidence>